<organism evidence="1 2">
    <name type="scientific">Aureobasidium pullulans EXF-150</name>
    <dbReference type="NCBI Taxonomy" id="1043002"/>
    <lineage>
        <taxon>Eukaryota</taxon>
        <taxon>Fungi</taxon>
        <taxon>Dikarya</taxon>
        <taxon>Ascomycota</taxon>
        <taxon>Pezizomycotina</taxon>
        <taxon>Dothideomycetes</taxon>
        <taxon>Dothideomycetidae</taxon>
        <taxon>Dothideales</taxon>
        <taxon>Saccotheciaceae</taxon>
        <taxon>Aureobasidium</taxon>
    </lineage>
</organism>
<accession>A0A074XDQ0</accession>
<name>A0A074XDQ0_AURPU</name>
<dbReference type="GeneID" id="40746297"/>
<evidence type="ECO:0000313" key="2">
    <source>
        <dbReference type="Proteomes" id="UP000030706"/>
    </source>
</evidence>
<dbReference type="HOGENOM" id="CLU_1194691_0_0_1"/>
<dbReference type="RefSeq" id="XP_029758051.1">
    <property type="nucleotide sequence ID" value="XM_029903991.1"/>
</dbReference>
<dbReference type="EMBL" id="KL584989">
    <property type="protein sequence ID" value="KEQ81864.1"/>
    <property type="molecule type" value="Genomic_DNA"/>
</dbReference>
<gene>
    <name evidence="1" type="ORF">M438DRAFT_337401</name>
</gene>
<sequence length="232" mass="25255">MSLLQYFKIWSDARPSLPHQLLAFGDEGSASPPRHAPRCFSNAKIALASLQDGFAAAHLAPGSKNTLALAIMHNFQLCCAQAVSACLRQSVENSNDLTAGHFAHLLVETACSYDYTSQISLPFLQTHLLLLQHLKTTFTASNLRHSLLLPSSSPAGMRSLSFMITSLFVSLLTLSSASNQIHSYIFKLKKLPDPLTPMFTAATTITAKEDLSLVYEQTFSSPSPLTSPQYVP</sequence>
<proteinExistence type="predicted"/>
<dbReference type="Proteomes" id="UP000030706">
    <property type="component" value="Unassembled WGS sequence"/>
</dbReference>
<protein>
    <submittedName>
        <fullName evidence="1">Uncharacterized protein</fullName>
    </submittedName>
</protein>
<evidence type="ECO:0000313" key="1">
    <source>
        <dbReference type="EMBL" id="KEQ81864.1"/>
    </source>
</evidence>
<dbReference type="AlphaFoldDB" id="A0A074XDQ0"/>
<reference evidence="1 2" key="1">
    <citation type="journal article" date="2014" name="BMC Genomics">
        <title>Genome sequencing of four Aureobasidium pullulans varieties: biotechnological potential, stress tolerance, and description of new species.</title>
        <authorList>
            <person name="Gostin Ar C."/>
            <person name="Ohm R.A."/>
            <person name="Kogej T."/>
            <person name="Sonjak S."/>
            <person name="Turk M."/>
            <person name="Zajc J."/>
            <person name="Zalar P."/>
            <person name="Grube M."/>
            <person name="Sun H."/>
            <person name="Han J."/>
            <person name="Sharma A."/>
            <person name="Chiniquy J."/>
            <person name="Ngan C.Y."/>
            <person name="Lipzen A."/>
            <person name="Barry K."/>
            <person name="Grigoriev I.V."/>
            <person name="Gunde-Cimerman N."/>
        </authorList>
    </citation>
    <scope>NUCLEOTIDE SEQUENCE [LARGE SCALE GENOMIC DNA]</scope>
    <source>
        <strain evidence="1 2">EXF-150</strain>
    </source>
</reference>
<keyword evidence="2" id="KW-1185">Reference proteome</keyword>